<protein>
    <recommendedName>
        <fullName evidence="1">diguanylate cyclase</fullName>
        <ecNumber evidence="1">2.7.7.65</ecNumber>
    </recommendedName>
</protein>
<dbReference type="InterPro" id="IPR050469">
    <property type="entry name" value="Diguanylate_Cyclase"/>
</dbReference>
<dbReference type="Proteomes" id="UP001055429">
    <property type="component" value="Chromosome"/>
</dbReference>
<evidence type="ECO:0000256" key="1">
    <source>
        <dbReference type="ARBA" id="ARBA00012528"/>
    </source>
</evidence>
<dbReference type="InterPro" id="IPR000160">
    <property type="entry name" value="GGDEF_dom"/>
</dbReference>
<dbReference type="RefSeq" id="WP_249750344.1">
    <property type="nucleotide sequence ID" value="NZ_CP097298.1"/>
</dbReference>
<dbReference type="PROSITE" id="PS50887">
    <property type="entry name" value="GGDEF"/>
    <property type="match status" value="1"/>
</dbReference>
<proteinExistence type="predicted"/>
<reference evidence="5" key="1">
    <citation type="submission" date="2022-05" db="EMBL/GenBank/DDBJ databases">
        <title>Brevundimonas albigilva TT17 genome sequence.</title>
        <authorList>
            <person name="Lee K."/>
            <person name="Son H."/>
        </authorList>
    </citation>
    <scope>NUCLEOTIDE SEQUENCE</scope>
    <source>
        <strain evidence="5">TT17</strain>
    </source>
</reference>
<evidence type="ECO:0000256" key="2">
    <source>
        <dbReference type="ARBA" id="ARBA00034247"/>
    </source>
</evidence>
<feature type="domain" description="GGDEF" evidence="4">
    <location>
        <begin position="209"/>
        <end position="344"/>
    </location>
</feature>
<sequence length="354" mass="38655">MSNQVETAVRGPQAYALARDVIDEMEKARVWPTPLNFEIWLHYLGDPDGALGREIRRMLAENLPITEETSEMLAAEFLPRGRLSDEIRDAGAVLDRELASVASAIARAHKTQSDYGQTLAGASDSIDTATDGDALKTVIGGLSTATRKVRRETAALEKRLEASNNEVARLRDHLEQVRRDAMTDALTNLANRKAFDERLAEVCAEGQKAPLTLALLDIDHFKRFNDTWGHQTGDQVLRYVSTVLSRVCVGQRFAARFGGEEFAIIFPGESAGAVMAALESIRQEVASRSLRRRSTNDELGAVTLSAGFAERRPDEPCAALLERADAALYASKRAGRNRITGAPAVDRAPGQRAA</sequence>
<evidence type="ECO:0000313" key="5">
    <source>
        <dbReference type="EMBL" id="URI13863.1"/>
    </source>
</evidence>
<dbReference type="Pfam" id="PF00990">
    <property type="entry name" value="GGDEF"/>
    <property type="match status" value="1"/>
</dbReference>
<accession>A0ABY4SLW7</accession>
<dbReference type="PANTHER" id="PTHR45138">
    <property type="entry name" value="REGULATORY COMPONENTS OF SENSORY TRANSDUCTION SYSTEM"/>
    <property type="match status" value="1"/>
</dbReference>
<evidence type="ECO:0000256" key="3">
    <source>
        <dbReference type="SAM" id="Coils"/>
    </source>
</evidence>
<keyword evidence="3" id="KW-0175">Coiled coil</keyword>
<dbReference type="Gene3D" id="3.30.70.270">
    <property type="match status" value="1"/>
</dbReference>
<keyword evidence="6" id="KW-1185">Reference proteome</keyword>
<dbReference type="EMBL" id="CP097649">
    <property type="protein sequence ID" value="URI13863.1"/>
    <property type="molecule type" value="Genomic_DNA"/>
</dbReference>
<dbReference type="NCBIfam" id="TIGR00254">
    <property type="entry name" value="GGDEF"/>
    <property type="match status" value="1"/>
</dbReference>
<name>A0ABY4SLW7_9CAUL</name>
<dbReference type="InterPro" id="IPR029787">
    <property type="entry name" value="Nucleotide_cyclase"/>
</dbReference>
<dbReference type="CDD" id="cd01949">
    <property type="entry name" value="GGDEF"/>
    <property type="match status" value="1"/>
</dbReference>
<evidence type="ECO:0000313" key="6">
    <source>
        <dbReference type="Proteomes" id="UP001055429"/>
    </source>
</evidence>
<dbReference type="PANTHER" id="PTHR45138:SF9">
    <property type="entry name" value="DIGUANYLATE CYCLASE DGCM-RELATED"/>
    <property type="match status" value="1"/>
</dbReference>
<organism evidence="5 6">
    <name type="scientific">Brevundimonas albigilva</name>
    <dbReference type="NCBI Taxonomy" id="1312364"/>
    <lineage>
        <taxon>Bacteria</taxon>
        <taxon>Pseudomonadati</taxon>
        <taxon>Pseudomonadota</taxon>
        <taxon>Alphaproteobacteria</taxon>
        <taxon>Caulobacterales</taxon>
        <taxon>Caulobacteraceae</taxon>
        <taxon>Brevundimonas</taxon>
    </lineage>
</organism>
<comment type="catalytic activity">
    <reaction evidence="2">
        <text>2 GTP = 3',3'-c-di-GMP + 2 diphosphate</text>
        <dbReference type="Rhea" id="RHEA:24898"/>
        <dbReference type="ChEBI" id="CHEBI:33019"/>
        <dbReference type="ChEBI" id="CHEBI:37565"/>
        <dbReference type="ChEBI" id="CHEBI:58805"/>
        <dbReference type="EC" id="2.7.7.65"/>
    </reaction>
</comment>
<dbReference type="InterPro" id="IPR043128">
    <property type="entry name" value="Rev_trsase/Diguanyl_cyclase"/>
</dbReference>
<gene>
    <name evidence="5" type="ORF">M8231_08430</name>
</gene>
<evidence type="ECO:0000259" key="4">
    <source>
        <dbReference type="PROSITE" id="PS50887"/>
    </source>
</evidence>
<dbReference type="SUPFAM" id="SSF55073">
    <property type="entry name" value="Nucleotide cyclase"/>
    <property type="match status" value="1"/>
</dbReference>
<feature type="coiled-coil region" evidence="3">
    <location>
        <begin position="146"/>
        <end position="180"/>
    </location>
</feature>
<dbReference type="SMART" id="SM00267">
    <property type="entry name" value="GGDEF"/>
    <property type="match status" value="1"/>
</dbReference>
<dbReference type="EC" id="2.7.7.65" evidence="1"/>